<dbReference type="PANTHER" id="PTHR45339">
    <property type="entry name" value="HYBRID SIGNAL TRANSDUCTION HISTIDINE KINASE J"/>
    <property type="match status" value="1"/>
</dbReference>
<reference evidence="23 24" key="1">
    <citation type="submission" date="2020-05" db="EMBL/GenBank/DDBJ databases">
        <title>Compete genome of Limnobacter sp. SAORIC-580.</title>
        <authorList>
            <person name="Song J."/>
            <person name="Cho J.-C."/>
        </authorList>
    </citation>
    <scope>NUCLEOTIDE SEQUENCE [LARGE SCALE GENOMIC DNA]</scope>
    <source>
        <strain evidence="23 24">SAORIC-580</strain>
    </source>
</reference>
<dbReference type="PROSITE" id="PS50110">
    <property type="entry name" value="RESPONSE_REGULATORY"/>
    <property type="match status" value="1"/>
</dbReference>
<comment type="subcellular location">
    <subcellularLocation>
        <location evidence="2">Cell membrane</location>
        <topology evidence="2">Multi-pass membrane protein</topology>
    </subcellularLocation>
</comment>
<keyword evidence="6" id="KW-0808">Transferase</keyword>
<name>A0ABX6NA02_9BURK</name>
<keyword evidence="9" id="KW-0418">Kinase</keyword>
<evidence type="ECO:0000256" key="7">
    <source>
        <dbReference type="ARBA" id="ARBA00022692"/>
    </source>
</evidence>
<dbReference type="InterPro" id="IPR003594">
    <property type="entry name" value="HATPase_dom"/>
</dbReference>
<dbReference type="Pfam" id="PF01627">
    <property type="entry name" value="Hpt"/>
    <property type="match status" value="1"/>
</dbReference>
<dbReference type="PANTHER" id="PTHR45339:SF1">
    <property type="entry name" value="HYBRID SIGNAL TRANSDUCTION HISTIDINE KINASE J"/>
    <property type="match status" value="1"/>
</dbReference>
<evidence type="ECO:0000256" key="6">
    <source>
        <dbReference type="ARBA" id="ARBA00022679"/>
    </source>
</evidence>
<dbReference type="SUPFAM" id="SSF52172">
    <property type="entry name" value="CheY-like"/>
    <property type="match status" value="1"/>
</dbReference>
<feature type="modified residue" description="4-aspartylphosphate" evidence="15">
    <location>
        <position position="783"/>
    </location>
</feature>
<feature type="coiled-coil region" evidence="16">
    <location>
        <begin position="294"/>
        <end position="327"/>
    </location>
</feature>
<evidence type="ECO:0000256" key="11">
    <source>
        <dbReference type="ARBA" id="ARBA00022989"/>
    </source>
</evidence>
<dbReference type="Gene3D" id="6.10.340.10">
    <property type="match status" value="1"/>
</dbReference>
<dbReference type="SMART" id="SM00448">
    <property type="entry name" value="REC"/>
    <property type="match status" value="1"/>
</dbReference>
<evidence type="ECO:0000313" key="24">
    <source>
        <dbReference type="Proteomes" id="UP000501130"/>
    </source>
</evidence>
<keyword evidence="10" id="KW-0067">ATP-binding</keyword>
<keyword evidence="12" id="KW-0902">Two-component regulatory system</keyword>
<dbReference type="Pfam" id="PF00672">
    <property type="entry name" value="HAMP"/>
    <property type="match status" value="1"/>
</dbReference>
<evidence type="ECO:0000259" key="22">
    <source>
        <dbReference type="PROSITE" id="PS50894"/>
    </source>
</evidence>
<feature type="domain" description="HPt" evidence="22">
    <location>
        <begin position="897"/>
        <end position="995"/>
    </location>
</feature>
<keyword evidence="7 18" id="KW-0812">Transmembrane</keyword>
<feature type="domain" description="Histidine kinase" evidence="19">
    <location>
        <begin position="337"/>
        <end position="562"/>
    </location>
</feature>
<evidence type="ECO:0000256" key="18">
    <source>
        <dbReference type="SAM" id="Phobius"/>
    </source>
</evidence>
<feature type="compositionally biased region" description="Low complexity" evidence="17">
    <location>
        <begin position="700"/>
        <end position="712"/>
    </location>
</feature>
<dbReference type="InterPro" id="IPR036641">
    <property type="entry name" value="HPT_dom_sf"/>
</dbReference>
<dbReference type="RefSeq" id="WP_171101293.1">
    <property type="nucleotide sequence ID" value="NZ_CP053084.1"/>
</dbReference>
<dbReference type="Gene3D" id="1.10.287.130">
    <property type="match status" value="1"/>
</dbReference>
<keyword evidence="5 15" id="KW-0597">Phosphoprotein</keyword>
<dbReference type="SMART" id="SM00388">
    <property type="entry name" value="HisKA"/>
    <property type="match status" value="1"/>
</dbReference>
<evidence type="ECO:0000256" key="8">
    <source>
        <dbReference type="ARBA" id="ARBA00022741"/>
    </source>
</evidence>
<feature type="region of interest" description="Disordered" evidence="17">
    <location>
        <begin position="862"/>
        <end position="884"/>
    </location>
</feature>
<dbReference type="PROSITE" id="PS50894">
    <property type="entry name" value="HPT"/>
    <property type="match status" value="1"/>
</dbReference>
<evidence type="ECO:0000313" key="23">
    <source>
        <dbReference type="EMBL" id="QJR30993.1"/>
    </source>
</evidence>
<evidence type="ECO:0000259" key="19">
    <source>
        <dbReference type="PROSITE" id="PS50109"/>
    </source>
</evidence>
<evidence type="ECO:0000256" key="16">
    <source>
        <dbReference type="SAM" id="Coils"/>
    </source>
</evidence>
<protein>
    <recommendedName>
        <fullName evidence="3">histidine kinase</fullName>
        <ecNumber evidence="3">2.7.13.3</ecNumber>
    </recommendedName>
</protein>
<comment type="catalytic activity">
    <reaction evidence="1">
        <text>ATP + protein L-histidine = ADP + protein N-phospho-L-histidine.</text>
        <dbReference type="EC" id="2.7.13.3"/>
    </reaction>
</comment>
<evidence type="ECO:0000256" key="15">
    <source>
        <dbReference type="PROSITE-ProRule" id="PRU00169"/>
    </source>
</evidence>
<dbReference type="Gene3D" id="3.30.565.10">
    <property type="entry name" value="Histidine kinase-like ATPase, C-terminal domain"/>
    <property type="match status" value="1"/>
</dbReference>
<evidence type="ECO:0000259" key="21">
    <source>
        <dbReference type="PROSITE" id="PS50885"/>
    </source>
</evidence>
<dbReference type="Proteomes" id="UP000501130">
    <property type="component" value="Chromosome"/>
</dbReference>
<dbReference type="EMBL" id="CP053084">
    <property type="protein sequence ID" value="QJR30993.1"/>
    <property type="molecule type" value="Genomic_DNA"/>
</dbReference>
<dbReference type="CDD" id="cd06225">
    <property type="entry name" value="HAMP"/>
    <property type="match status" value="1"/>
</dbReference>
<keyword evidence="24" id="KW-1185">Reference proteome</keyword>
<dbReference type="PROSITE" id="PS50885">
    <property type="entry name" value="HAMP"/>
    <property type="match status" value="1"/>
</dbReference>
<evidence type="ECO:0000256" key="5">
    <source>
        <dbReference type="ARBA" id="ARBA00022553"/>
    </source>
</evidence>
<evidence type="ECO:0000256" key="9">
    <source>
        <dbReference type="ARBA" id="ARBA00022777"/>
    </source>
</evidence>
<sequence>MKLTLLIRIFGLLILVFSVFGIGVKSISIHQQTVQEDYYQAWASDEAILTRTLAEFEAMRKLVLLYAASRNPEYINHYLDIVGLHNGSRIYTTEVEADYWVDVITGQNKDSAVSWGIGQNLSERLYSLRFIAENEPAIERILDLRHQLERNELSAFASGITRFVDKREGEYLSPPEVKETFGVLFDREHIELTNALSAELSSFIAREKSRYLGLIDASRKELTYSVYLDVVFTLLFLLGLFIGLVSIKKKVIDPINSLYNASEEIMKGDYTVRVNNRTGSHEINLLIRAFNRMIRSFQRDLEKSERVKQALEEVSLANVEKERAKNESRIKSSFLANMSHEIRTPMNAILGMTALTLKTDLNEKQKDYLTKIQLSGDNLLHLLNSILDLSKIESDMFKLEQRPFRLDDVLEEVFGTLGNSALDKNIRLLYTLQGKGLQSTLNRLVGDSLRVGQILKNLIGNAIKFTSEGHINLTVKVLKQLDDQVTLQFSVSDTGIGMSKDQLQRVFDKFTQADSSTTRMFGGSGLGLSIAKELVHLMEGDIHAHSTPGRGSVFYFTLNLKTQEAEAPARNPNLLHGPDIKRAYICSLDQKLHRSISSILDQFYVPLAALSAEELVTDQRPFETKDIVFIDSDIATTSPELLSLLKANHLNQNNNLVWLSNRNATELQRIHGADPNNRVLTTPILPVHLMKLAERQVQQSAPAPATKTTTSRKAAKTSETPAVDKTEVRSAKLLIVEDHPLNMELLLDFLSPKNYQIRCAKDGREAIQILKNTPEPFDLMISDLEMPFVDGYQLATWVRENAVHCVTPIMALTAHAFEQTRVRCEEHGINDVLTKPFHEKNLFDAIKRCLRNKEGVLTGFETRHDTPRMPLSEHAATATEPATSPRHSAIFKVDSFEPERMAKYLGKFLQTSENLIERLEDCAKNNDIQTFKREIHSLAGVLGMLGTESVKQQFSRMDKSLEDPTAQTMVMTEIKDVWPTIVDEAEKILVLINRFGKH</sequence>
<evidence type="ECO:0000256" key="12">
    <source>
        <dbReference type="ARBA" id="ARBA00023012"/>
    </source>
</evidence>
<organism evidence="23 24">
    <name type="scientific">Limnobacter profundi</name>
    <dbReference type="NCBI Taxonomy" id="2732163"/>
    <lineage>
        <taxon>Bacteria</taxon>
        <taxon>Pseudomonadati</taxon>
        <taxon>Pseudomonadota</taxon>
        <taxon>Betaproteobacteria</taxon>
        <taxon>Burkholderiales</taxon>
        <taxon>Burkholderiaceae</taxon>
        <taxon>Limnobacter</taxon>
    </lineage>
</organism>
<dbReference type="InterPro" id="IPR011006">
    <property type="entry name" value="CheY-like_superfamily"/>
</dbReference>
<dbReference type="CDD" id="cd00082">
    <property type="entry name" value="HisKA"/>
    <property type="match status" value="1"/>
</dbReference>
<dbReference type="Pfam" id="PF02518">
    <property type="entry name" value="HATPase_c"/>
    <property type="match status" value="1"/>
</dbReference>
<dbReference type="SUPFAM" id="SSF55874">
    <property type="entry name" value="ATPase domain of HSP90 chaperone/DNA topoisomerase II/histidine kinase"/>
    <property type="match status" value="1"/>
</dbReference>
<dbReference type="InterPro" id="IPR001789">
    <property type="entry name" value="Sig_transdc_resp-reg_receiver"/>
</dbReference>
<dbReference type="InterPro" id="IPR005467">
    <property type="entry name" value="His_kinase_dom"/>
</dbReference>
<dbReference type="PROSITE" id="PS50109">
    <property type="entry name" value="HIS_KIN"/>
    <property type="match status" value="1"/>
</dbReference>
<feature type="transmembrane region" description="Helical" evidence="18">
    <location>
        <begin position="226"/>
        <end position="247"/>
    </location>
</feature>
<evidence type="ECO:0000256" key="4">
    <source>
        <dbReference type="ARBA" id="ARBA00022475"/>
    </source>
</evidence>
<feature type="transmembrane region" description="Helical" evidence="18">
    <location>
        <begin position="6"/>
        <end position="24"/>
    </location>
</feature>
<evidence type="ECO:0000256" key="13">
    <source>
        <dbReference type="ARBA" id="ARBA00023136"/>
    </source>
</evidence>
<dbReference type="SUPFAM" id="SSF47226">
    <property type="entry name" value="Histidine-containing phosphotransfer domain, HPT domain"/>
    <property type="match status" value="1"/>
</dbReference>
<feature type="region of interest" description="Disordered" evidence="17">
    <location>
        <begin position="696"/>
        <end position="723"/>
    </location>
</feature>
<dbReference type="CDD" id="cd17546">
    <property type="entry name" value="REC_hyHK_CKI1_RcsC-like"/>
    <property type="match status" value="1"/>
</dbReference>
<keyword evidence="13 18" id="KW-0472">Membrane</keyword>
<feature type="modified residue" description="Phosphohistidine" evidence="14">
    <location>
        <position position="936"/>
    </location>
</feature>
<feature type="domain" description="HAMP" evidence="21">
    <location>
        <begin position="249"/>
        <end position="302"/>
    </location>
</feature>
<dbReference type="Pfam" id="PF00072">
    <property type="entry name" value="Response_reg"/>
    <property type="match status" value="1"/>
</dbReference>
<evidence type="ECO:0000256" key="14">
    <source>
        <dbReference type="PROSITE-ProRule" id="PRU00110"/>
    </source>
</evidence>
<keyword evidence="16" id="KW-0175">Coiled coil</keyword>
<dbReference type="InterPro" id="IPR004358">
    <property type="entry name" value="Sig_transdc_His_kin-like_C"/>
</dbReference>
<keyword evidence="11 18" id="KW-1133">Transmembrane helix</keyword>
<dbReference type="Gene3D" id="3.40.50.2300">
    <property type="match status" value="1"/>
</dbReference>
<accession>A0ABX6NA02</accession>
<gene>
    <name evidence="23" type="ORF">HKT17_15435</name>
</gene>
<evidence type="ECO:0000256" key="17">
    <source>
        <dbReference type="SAM" id="MobiDB-lite"/>
    </source>
</evidence>
<keyword evidence="8" id="KW-0547">Nucleotide-binding</keyword>
<proteinExistence type="predicted"/>
<dbReference type="PRINTS" id="PR00344">
    <property type="entry name" value="BCTRLSENSOR"/>
</dbReference>
<feature type="domain" description="Response regulatory" evidence="20">
    <location>
        <begin position="732"/>
        <end position="850"/>
    </location>
</feature>
<evidence type="ECO:0000256" key="1">
    <source>
        <dbReference type="ARBA" id="ARBA00000085"/>
    </source>
</evidence>
<evidence type="ECO:0000259" key="20">
    <source>
        <dbReference type="PROSITE" id="PS50110"/>
    </source>
</evidence>
<dbReference type="InterPro" id="IPR003660">
    <property type="entry name" value="HAMP_dom"/>
</dbReference>
<dbReference type="EC" id="2.7.13.3" evidence="3"/>
<keyword evidence="4" id="KW-1003">Cell membrane</keyword>
<dbReference type="InterPro" id="IPR008207">
    <property type="entry name" value="Sig_transdc_His_kin_Hpt_dom"/>
</dbReference>
<evidence type="ECO:0000256" key="2">
    <source>
        <dbReference type="ARBA" id="ARBA00004651"/>
    </source>
</evidence>
<dbReference type="SUPFAM" id="SSF158472">
    <property type="entry name" value="HAMP domain-like"/>
    <property type="match status" value="1"/>
</dbReference>
<dbReference type="Pfam" id="PF00512">
    <property type="entry name" value="HisKA"/>
    <property type="match status" value="1"/>
</dbReference>
<dbReference type="InterPro" id="IPR036890">
    <property type="entry name" value="HATPase_C_sf"/>
</dbReference>
<dbReference type="SMART" id="SM00387">
    <property type="entry name" value="HATPase_c"/>
    <property type="match status" value="1"/>
</dbReference>
<dbReference type="SUPFAM" id="SSF47384">
    <property type="entry name" value="Homodimeric domain of signal transducing histidine kinase"/>
    <property type="match status" value="1"/>
</dbReference>
<dbReference type="SMART" id="SM00304">
    <property type="entry name" value="HAMP"/>
    <property type="match status" value="1"/>
</dbReference>
<evidence type="ECO:0000256" key="10">
    <source>
        <dbReference type="ARBA" id="ARBA00022840"/>
    </source>
</evidence>
<evidence type="ECO:0000256" key="3">
    <source>
        <dbReference type="ARBA" id="ARBA00012438"/>
    </source>
</evidence>
<dbReference type="InterPro" id="IPR003661">
    <property type="entry name" value="HisK_dim/P_dom"/>
</dbReference>
<dbReference type="InterPro" id="IPR036097">
    <property type="entry name" value="HisK_dim/P_sf"/>
</dbReference>
<dbReference type="CDD" id="cd16922">
    <property type="entry name" value="HATPase_EvgS-ArcB-TorS-like"/>
    <property type="match status" value="1"/>
</dbReference>
<dbReference type="Gene3D" id="1.20.120.160">
    <property type="entry name" value="HPT domain"/>
    <property type="match status" value="1"/>
</dbReference>